<protein>
    <recommendedName>
        <fullName evidence="5">HTH tetR-type domain-containing protein</fullName>
    </recommendedName>
</protein>
<evidence type="ECO:0000256" key="4">
    <source>
        <dbReference type="PROSITE-ProRule" id="PRU00335"/>
    </source>
</evidence>
<keyword evidence="3" id="KW-0804">Transcription</keyword>
<organism evidence="6 7">
    <name type="scientific">Tessaracoccus flavescens</name>
    <dbReference type="NCBI Taxonomy" id="399497"/>
    <lineage>
        <taxon>Bacteria</taxon>
        <taxon>Bacillati</taxon>
        <taxon>Actinomycetota</taxon>
        <taxon>Actinomycetes</taxon>
        <taxon>Propionibacteriales</taxon>
        <taxon>Propionibacteriaceae</taxon>
        <taxon>Tessaracoccus</taxon>
    </lineage>
</organism>
<keyword evidence="2 4" id="KW-0238">DNA-binding</keyword>
<dbReference type="EMBL" id="CP019607">
    <property type="protein sequence ID" value="AQP50668.1"/>
    <property type="molecule type" value="Genomic_DNA"/>
</dbReference>
<reference evidence="6 7" key="1">
    <citation type="journal article" date="2008" name="Int. J. Syst. Evol. Microbiol.">
        <title>Tessaracoccus flavescens sp. nov., isolated from marine sediment.</title>
        <authorList>
            <person name="Lee D.W."/>
            <person name="Lee S.D."/>
        </authorList>
    </citation>
    <scope>NUCLEOTIDE SEQUENCE [LARGE SCALE GENOMIC DNA]</scope>
    <source>
        <strain evidence="6 7">SST-39T</strain>
    </source>
</reference>
<dbReference type="STRING" id="399497.BW733_07310"/>
<dbReference type="PANTHER" id="PTHR30055">
    <property type="entry name" value="HTH-TYPE TRANSCRIPTIONAL REGULATOR RUTR"/>
    <property type="match status" value="1"/>
</dbReference>
<evidence type="ECO:0000313" key="6">
    <source>
        <dbReference type="EMBL" id="AQP50668.1"/>
    </source>
</evidence>
<dbReference type="InterPro" id="IPR009057">
    <property type="entry name" value="Homeodomain-like_sf"/>
</dbReference>
<dbReference type="InterPro" id="IPR001647">
    <property type="entry name" value="HTH_TetR"/>
</dbReference>
<dbReference type="PRINTS" id="PR00455">
    <property type="entry name" value="HTHTETR"/>
</dbReference>
<evidence type="ECO:0000256" key="2">
    <source>
        <dbReference type="ARBA" id="ARBA00023125"/>
    </source>
</evidence>
<dbReference type="Pfam" id="PF00440">
    <property type="entry name" value="TetR_N"/>
    <property type="match status" value="1"/>
</dbReference>
<dbReference type="Proteomes" id="UP000188235">
    <property type="component" value="Chromosome"/>
</dbReference>
<dbReference type="PANTHER" id="PTHR30055:SF234">
    <property type="entry name" value="HTH-TYPE TRANSCRIPTIONAL REGULATOR BETI"/>
    <property type="match status" value="1"/>
</dbReference>
<dbReference type="GO" id="GO:0003700">
    <property type="term" value="F:DNA-binding transcription factor activity"/>
    <property type="evidence" value="ECO:0007669"/>
    <property type="project" value="TreeGrafter"/>
</dbReference>
<feature type="domain" description="HTH tetR-type" evidence="5">
    <location>
        <begin position="12"/>
        <end position="72"/>
    </location>
</feature>
<name>A0A1Q2CX13_9ACTN</name>
<evidence type="ECO:0000313" key="7">
    <source>
        <dbReference type="Proteomes" id="UP000188235"/>
    </source>
</evidence>
<dbReference type="GO" id="GO:0000976">
    <property type="term" value="F:transcription cis-regulatory region binding"/>
    <property type="evidence" value="ECO:0007669"/>
    <property type="project" value="TreeGrafter"/>
</dbReference>
<gene>
    <name evidence="6" type="ORF">BW733_07310</name>
</gene>
<dbReference type="SUPFAM" id="SSF46689">
    <property type="entry name" value="Homeodomain-like"/>
    <property type="match status" value="1"/>
</dbReference>
<keyword evidence="1" id="KW-0805">Transcription regulation</keyword>
<dbReference type="RefSeq" id="WP_161490169.1">
    <property type="nucleotide sequence ID" value="NZ_CP019607.1"/>
</dbReference>
<evidence type="ECO:0000259" key="5">
    <source>
        <dbReference type="PROSITE" id="PS50977"/>
    </source>
</evidence>
<sequence>MARTVRETARRRATRAKIVEAALEEFGRNGIDATSVEQLCEAAGFTRGAFYSNFDTKNDVCAAVARYIADEYVEACRSALASATNDTDIGELLGRLFSAGAFSPERQRTMVELQLRASREPALSERLALAREETWPLIVEVVDHGAAQADCTFAMDTHDLLRLCEALFFSPLLTADGSNLRLMSRVLEALAVENHPVG</sequence>
<dbReference type="InterPro" id="IPR050109">
    <property type="entry name" value="HTH-type_TetR-like_transc_reg"/>
</dbReference>
<accession>A0A1Q2CX13</accession>
<dbReference type="KEGG" id="tfa:BW733_07310"/>
<evidence type="ECO:0000256" key="1">
    <source>
        <dbReference type="ARBA" id="ARBA00023015"/>
    </source>
</evidence>
<feature type="DNA-binding region" description="H-T-H motif" evidence="4">
    <location>
        <begin position="35"/>
        <end position="54"/>
    </location>
</feature>
<evidence type="ECO:0000256" key="3">
    <source>
        <dbReference type="ARBA" id="ARBA00023163"/>
    </source>
</evidence>
<dbReference type="AlphaFoldDB" id="A0A1Q2CX13"/>
<dbReference type="Gene3D" id="1.10.357.10">
    <property type="entry name" value="Tetracycline Repressor, domain 2"/>
    <property type="match status" value="1"/>
</dbReference>
<keyword evidence="7" id="KW-1185">Reference proteome</keyword>
<proteinExistence type="predicted"/>
<dbReference type="PROSITE" id="PS50977">
    <property type="entry name" value="HTH_TETR_2"/>
    <property type="match status" value="1"/>
</dbReference>